<dbReference type="Proteomes" id="UP000256900">
    <property type="component" value="Unassembled WGS sequence"/>
</dbReference>
<dbReference type="PIRSF" id="PIRSF002741">
    <property type="entry name" value="MppA"/>
    <property type="match status" value="1"/>
</dbReference>
<dbReference type="InterPro" id="IPR030678">
    <property type="entry name" value="Peptide/Ni-bd"/>
</dbReference>
<dbReference type="GO" id="GO:0030288">
    <property type="term" value="C:outer membrane-bounded periplasmic space"/>
    <property type="evidence" value="ECO:0007669"/>
    <property type="project" value="UniProtKB-ARBA"/>
</dbReference>
<name>A0A3D9YQC0_9HYPH</name>
<dbReference type="RefSeq" id="WP_115837433.1">
    <property type="nucleotide sequence ID" value="NZ_CP025086.1"/>
</dbReference>
<evidence type="ECO:0000256" key="3">
    <source>
        <dbReference type="ARBA" id="ARBA00022448"/>
    </source>
</evidence>
<dbReference type="CDD" id="cd08517">
    <property type="entry name" value="PBP2_NikA_DppA_OppA_like_13"/>
    <property type="match status" value="1"/>
</dbReference>
<feature type="domain" description="Solute-binding protein family 5" evidence="5">
    <location>
        <begin position="77"/>
        <end position="439"/>
    </location>
</feature>
<comment type="subcellular location">
    <subcellularLocation>
        <location evidence="1">Periplasm</location>
    </subcellularLocation>
</comment>
<dbReference type="GO" id="GO:0043190">
    <property type="term" value="C:ATP-binding cassette (ABC) transporter complex"/>
    <property type="evidence" value="ECO:0007669"/>
    <property type="project" value="InterPro"/>
</dbReference>
<sequence>MAEITRRTFGFGGAAAGASGLLWPQVALPTPISGGVLKMVIPSEPIALSAVAFSGPSRLISPKILEGLIAFDLAGNPKPQLATSWRISDDRKTYEFKLRPNLRWHDGKPLTSSDVAYSISSLRKVHPYGSATLVNVVGVDTPDELTAIIRLSAPAPALLGALRAEFSPIFPRHLYEGTDPRTNPVNNAPIGTGPFKFLDWERGSHVTLIRNPDYWDHPKPYIDRLIIKFIGDGSARVAAFETGDVDIGGGNPVPPNEFDRVLQLPELRSDARGYAWLGFLTQLLFNLDRHPFNILAVRQAIAHAIDVPRMLNIIWYGRGVVSNSPIVPDLKPFHVDVPAHPYDLMRANALLDSAGLPRGGDGIRFRLAFDYLPYGDEYRQLAQYIRASLSRVGIEVSIRSQDFGAYVRRIYTERDFDFAHITVANDYDPTVGVQKLFWSKMFRPGIPFSNGAHYTNPRVDELLEAASTEIDINKRVAQYREFQLIVSQDLPHINLLSLTNYTIYHRKVRNHTVTVEGLAGNFADVYIDPRAT</sequence>
<evidence type="ECO:0000256" key="4">
    <source>
        <dbReference type="ARBA" id="ARBA00022729"/>
    </source>
</evidence>
<evidence type="ECO:0000313" key="6">
    <source>
        <dbReference type="EMBL" id="REF84061.1"/>
    </source>
</evidence>
<keyword evidence="7" id="KW-1185">Reference proteome</keyword>
<keyword evidence="4" id="KW-0732">Signal</keyword>
<accession>A0A3D9YQC0</accession>
<evidence type="ECO:0000313" key="7">
    <source>
        <dbReference type="Proteomes" id="UP000256900"/>
    </source>
</evidence>
<dbReference type="GO" id="GO:1904680">
    <property type="term" value="F:peptide transmembrane transporter activity"/>
    <property type="evidence" value="ECO:0007669"/>
    <property type="project" value="TreeGrafter"/>
</dbReference>
<dbReference type="SUPFAM" id="SSF53850">
    <property type="entry name" value="Periplasmic binding protein-like II"/>
    <property type="match status" value="1"/>
</dbReference>
<comment type="similarity">
    <text evidence="2">Belongs to the bacterial solute-binding protein 5 family.</text>
</comment>
<dbReference type="EMBL" id="QUMO01000005">
    <property type="protein sequence ID" value="REF84061.1"/>
    <property type="molecule type" value="Genomic_DNA"/>
</dbReference>
<dbReference type="Gene3D" id="3.40.190.10">
    <property type="entry name" value="Periplasmic binding protein-like II"/>
    <property type="match status" value="1"/>
</dbReference>
<dbReference type="GO" id="GO:0015833">
    <property type="term" value="P:peptide transport"/>
    <property type="evidence" value="ECO:0007669"/>
    <property type="project" value="TreeGrafter"/>
</dbReference>
<dbReference type="Gene3D" id="3.10.105.10">
    <property type="entry name" value="Dipeptide-binding Protein, Domain 3"/>
    <property type="match status" value="1"/>
</dbReference>
<dbReference type="AlphaFoldDB" id="A0A3D9YQC0"/>
<dbReference type="InterPro" id="IPR039424">
    <property type="entry name" value="SBP_5"/>
</dbReference>
<evidence type="ECO:0000256" key="1">
    <source>
        <dbReference type="ARBA" id="ARBA00004418"/>
    </source>
</evidence>
<dbReference type="Pfam" id="PF00496">
    <property type="entry name" value="SBP_bac_5"/>
    <property type="match status" value="1"/>
</dbReference>
<protein>
    <submittedName>
        <fullName evidence="6">Peptide/nickel transport system substrate-binding protein</fullName>
    </submittedName>
</protein>
<reference evidence="6 7" key="1">
    <citation type="submission" date="2018-08" db="EMBL/GenBank/DDBJ databases">
        <title>Genomic Encyclopedia of Type Strains, Phase IV (KMG-IV): sequencing the most valuable type-strain genomes for metagenomic binning, comparative biology and taxonomic classification.</title>
        <authorList>
            <person name="Goeker M."/>
        </authorList>
    </citation>
    <scope>NUCLEOTIDE SEQUENCE [LARGE SCALE GENOMIC DNA]</scope>
    <source>
        <strain evidence="6 7">BW863</strain>
    </source>
</reference>
<evidence type="ECO:0000259" key="5">
    <source>
        <dbReference type="Pfam" id="PF00496"/>
    </source>
</evidence>
<proteinExistence type="inferred from homology"/>
<comment type="caution">
    <text evidence="6">The sequence shown here is derived from an EMBL/GenBank/DDBJ whole genome shotgun (WGS) entry which is preliminary data.</text>
</comment>
<evidence type="ECO:0000256" key="2">
    <source>
        <dbReference type="ARBA" id="ARBA00005695"/>
    </source>
</evidence>
<dbReference type="InterPro" id="IPR000914">
    <property type="entry name" value="SBP_5_dom"/>
</dbReference>
<organism evidence="6 7">
    <name type="scientific">Methylovirgula ligni</name>
    <dbReference type="NCBI Taxonomy" id="569860"/>
    <lineage>
        <taxon>Bacteria</taxon>
        <taxon>Pseudomonadati</taxon>
        <taxon>Pseudomonadota</taxon>
        <taxon>Alphaproteobacteria</taxon>
        <taxon>Hyphomicrobiales</taxon>
        <taxon>Beijerinckiaceae</taxon>
        <taxon>Methylovirgula</taxon>
    </lineage>
</organism>
<keyword evidence="3" id="KW-0813">Transport</keyword>
<gene>
    <name evidence="6" type="ORF">DES32_2906</name>
</gene>
<dbReference type="PANTHER" id="PTHR30290">
    <property type="entry name" value="PERIPLASMIC BINDING COMPONENT OF ABC TRANSPORTER"/>
    <property type="match status" value="1"/>
</dbReference>
<dbReference type="OrthoDB" id="9803988at2"/>
<dbReference type="PANTHER" id="PTHR30290:SF9">
    <property type="entry name" value="OLIGOPEPTIDE-BINDING PROTEIN APPA"/>
    <property type="match status" value="1"/>
</dbReference>